<evidence type="ECO:0000256" key="5">
    <source>
        <dbReference type="ARBA" id="ARBA00022989"/>
    </source>
</evidence>
<keyword evidence="5 7" id="KW-1133">Transmembrane helix</keyword>
<accession>M1UNN5</accession>
<evidence type="ECO:0000256" key="4">
    <source>
        <dbReference type="ARBA" id="ARBA00022824"/>
    </source>
</evidence>
<evidence type="ECO:0000256" key="3">
    <source>
        <dbReference type="ARBA" id="ARBA00022692"/>
    </source>
</evidence>
<protein>
    <submittedName>
        <fullName evidence="8">Uncharacterized protein</fullName>
    </submittedName>
</protein>
<dbReference type="InterPro" id="IPR029008">
    <property type="entry name" value="EMC6-like"/>
</dbReference>
<dbReference type="GO" id="GO:0005789">
    <property type="term" value="C:endoplasmic reticulum membrane"/>
    <property type="evidence" value="ECO:0007669"/>
    <property type="project" value="UniProtKB-SubCell"/>
</dbReference>
<organism evidence="8 9">
    <name type="scientific">Cyanidioschyzon merolae (strain NIES-3377 / 10D)</name>
    <name type="common">Unicellular red alga</name>
    <dbReference type="NCBI Taxonomy" id="280699"/>
    <lineage>
        <taxon>Eukaryota</taxon>
        <taxon>Rhodophyta</taxon>
        <taxon>Bangiophyceae</taxon>
        <taxon>Cyanidiales</taxon>
        <taxon>Cyanidiaceae</taxon>
        <taxon>Cyanidioschyzon</taxon>
    </lineage>
</organism>
<keyword evidence="6 7" id="KW-0472">Membrane</keyword>
<reference evidence="8 9" key="2">
    <citation type="journal article" date="2007" name="BMC Biol.">
        <title>A 100%-complete sequence reveals unusually simple genomic features in the hot-spring red alga Cyanidioschyzon merolae.</title>
        <authorList>
            <person name="Nozaki H."/>
            <person name="Takano H."/>
            <person name="Misumi O."/>
            <person name="Terasawa K."/>
            <person name="Matsuzaki M."/>
            <person name="Maruyama S."/>
            <person name="Nishida K."/>
            <person name="Yagisawa F."/>
            <person name="Yoshida Y."/>
            <person name="Fujiwara T."/>
            <person name="Takio S."/>
            <person name="Tamura K."/>
            <person name="Chung S.J."/>
            <person name="Nakamura S."/>
            <person name="Kuroiwa H."/>
            <person name="Tanaka K."/>
            <person name="Sato N."/>
            <person name="Kuroiwa T."/>
        </authorList>
    </citation>
    <scope>NUCLEOTIDE SEQUENCE [LARGE SCALE GENOMIC DNA]</scope>
    <source>
        <strain evidence="8 9">10D</strain>
    </source>
</reference>
<evidence type="ECO:0000313" key="8">
    <source>
        <dbReference type="EMBL" id="BAM79016.1"/>
    </source>
</evidence>
<dbReference type="EMBL" id="AP006485">
    <property type="protein sequence ID" value="BAM79016.1"/>
    <property type="molecule type" value="Genomic_DNA"/>
</dbReference>
<dbReference type="KEGG" id="cme:CYME_CMC078C"/>
<sequence>MPDQAHQRAVLHRWRKRLRVEVASWDRSRLLTLVFYLRLLCALGFALLFGLVPLTGVGALSAYILVTCFLPTTVLRKFIGVQLETYGENTAWLCFTENLWPAFLLFVLVWTLVYTWRTSLLDSGAPPL</sequence>
<proteinExistence type="inferred from homology"/>
<dbReference type="InterPro" id="IPR010742">
    <property type="entry name" value="RCAF1"/>
</dbReference>
<evidence type="ECO:0000313" key="9">
    <source>
        <dbReference type="Proteomes" id="UP000007014"/>
    </source>
</evidence>
<dbReference type="OMA" id="LCHISFG"/>
<feature type="transmembrane region" description="Helical" evidence="7">
    <location>
        <begin position="33"/>
        <end position="54"/>
    </location>
</feature>
<dbReference type="PANTHER" id="PTHR12906:SF0">
    <property type="entry name" value="GEL COMPLEX SUBUNIT OPTI"/>
    <property type="match status" value="1"/>
</dbReference>
<dbReference type="GeneID" id="16992467"/>
<keyword evidence="3 7" id="KW-0812">Transmembrane</keyword>
<dbReference type="RefSeq" id="XP_005535302.1">
    <property type="nucleotide sequence ID" value="XM_005535245.1"/>
</dbReference>
<dbReference type="Gramene" id="CMC078CT">
    <property type="protein sequence ID" value="CMC078CT"/>
    <property type="gene ID" value="CMC078C"/>
</dbReference>
<name>M1UNN5_CYAM1</name>
<evidence type="ECO:0000256" key="2">
    <source>
        <dbReference type="ARBA" id="ARBA00009436"/>
    </source>
</evidence>
<dbReference type="Pfam" id="PF07019">
    <property type="entry name" value="EMC6"/>
    <property type="match status" value="1"/>
</dbReference>
<comment type="similarity">
    <text evidence="2">Belongs to the EMC6 family.</text>
</comment>
<dbReference type="PANTHER" id="PTHR12906">
    <property type="entry name" value="PROTEIN C20ORF24 RAB5-INTERACTING PROTEIN"/>
    <property type="match status" value="1"/>
</dbReference>
<keyword evidence="4" id="KW-0256">Endoplasmic reticulum</keyword>
<evidence type="ECO:0000256" key="7">
    <source>
        <dbReference type="SAM" id="Phobius"/>
    </source>
</evidence>
<feature type="transmembrane region" description="Helical" evidence="7">
    <location>
        <begin position="91"/>
        <end position="113"/>
    </location>
</feature>
<gene>
    <name evidence="8" type="ORF">CYME_CMC078C</name>
</gene>
<comment type="subcellular location">
    <subcellularLocation>
        <location evidence="1">Endoplasmic reticulum membrane</location>
        <topology evidence="1">Multi-pass membrane protein</topology>
    </subcellularLocation>
</comment>
<dbReference type="HOGENOM" id="CLU_1962719_0_0_1"/>
<keyword evidence="9" id="KW-1185">Reference proteome</keyword>
<reference evidence="8 9" key="1">
    <citation type="journal article" date="2004" name="Nature">
        <title>Genome sequence of the ultrasmall unicellular red alga Cyanidioschyzon merolae 10D.</title>
        <authorList>
            <person name="Matsuzaki M."/>
            <person name="Misumi O."/>
            <person name="Shin-i T."/>
            <person name="Maruyama S."/>
            <person name="Takahara M."/>
            <person name="Miyagishima S."/>
            <person name="Mori T."/>
            <person name="Nishida K."/>
            <person name="Yagisawa F."/>
            <person name="Nishida K."/>
            <person name="Yoshida Y."/>
            <person name="Nishimura Y."/>
            <person name="Nakao S."/>
            <person name="Kobayashi T."/>
            <person name="Momoyama Y."/>
            <person name="Higashiyama T."/>
            <person name="Minoda A."/>
            <person name="Sano M."/>
            <person name="Nomoto H."/>
            <person name="Oishi K."/>
            <person name="Hayashi H."/>
            <person name="Ohta F."/>
            <person name="Nishizaka S."/>
            <person name="Haga S."/>
            <person name="Miura S."/>
            <person name="Morishita T."/>
            <person name="Kabeya Y."/>
            <person name="Terasawa K."/>
            <person name="Suzuki Y."/>
            <person name="Ishii Y."/>
            <person name="Asakawa S."/>
            <person name="Takano H."/>
            <person name="Ohta N."/>
            <person name="Kuroiwa H."/>
            <person name="Tanaka K."/>
            <person name="Shimizu N."/>
            <person name="Sugano S."/>
            <person name="Sato N."/>
            <person name="Nozaki H."/>
            <person name="Ogasawara N."/>
            <person name="Kohara Y."/>
            <person name="Kuroiwa T."/>
        </authorList>
    </citation>
    <scope>NUCLEOTIDE SEQUENCE [LARGE SCALE GENOMIC DNA]</scope>
    <source>
        <strain evidence="8 9">10D</strain>
    </source>
</reference>
<dbReference type="GO" id="GO:0005739">
    <property type="term" value="C:mitochondrion"/>
    <property type="evidence" value="ECO:0007669"/>
    <property type="project" value="GOC"/>
</dbReference>
<evidence type="ECO:0000256" key="6">
    <source>
        <dbReference type="ARBA" id="ARBA00023136"/>
    </source>
</evidence>
<dbReference type="AlphaFoldDB" id="M1UNN5"/>
<feature type="transmembrane region" description="Helical" evidence="7">
    <location>
        <begin position="60"/>
        <end position="79"/>
    </location>
</feature>
<dbReference type="OrthoDB" id="10462440at2759"/>
<evidence type="ECO:0000256" key="1">
    <source>
        <dbReference type="ARBA" id="ARBA00004477"/>
    </source>
</evidence>
<dbReference type="GO" id="GO:0097250">
    <property type="term" value="P:mitochondrial respirasome assembly"/>
    <property type="evidence" value="ECO:0007669"/>
    <property type="project" value="InterPro"/>
</dbReference>
<dbReference type="Proteomes" id="UP000007014">
    <property type="component" value="Chromosome 3"/>
</dbReference>